<keyword evidence="2" id="KW-1185">Reference proteome</keyword>
<protein>
    <submittedName>
        <fullName evidence="1">Uncharacterized protein</fullName>
    </submittedName>
</protein>
<evidence type="ECO:0000313" key="1">
    <source>
        <dbReference type="EMBL" id="GFQ87172.1"/>
    </source>
</evidence>
<dbReference type="EMBL" id="BMAO01003345">
    <property type="protein sequence ID" value="GFQ87172.1"/>
    <property type="molecule type" value="Genomic_DNA"/>
</dbReference>
<reference evidence="1" key="1">
    <citation type="submission" date="2020-07" db="EMBL/GenBank/DDBJ databases">
        <title>Multicomponent nature underlies the extraordinary mechanical properties of spider dragline silk.</title>
        <authorList>
            <person name="Kono N."/>
            <person name="Nakamura H."/>
            <person name="Mori M."/>
            <person name="Yoshida Y."/>
            <person name="Ohtoshi R."/>
            <person name="Malay A.D."/>
            <person name="Moran D.A.P."/>
            <person name="Tomita M."/>
            <person name="Numata K."/>
            <person name="Arakawa K."/>
        </authorList>
    </citation>
    <scope>NUCLEOTIDE SEQUENCE</scope>
</reference>
<dbReference type="AlphaFoldDB" id="A0A8X6FR59"/>
<sequence>MAQQISKLAMLCWFHHFSLTQRKVCKQLKQLREFDRGQAIRLSENGLINGFIIHGSTARDGPRPSEADVSNNIYWHRQTPLILSFKNQAIFFHIYPSNSRFFSSFT</sequence>
<gene>
    <name evidence="1" type="ORF">TNCT_517801</name>
</gene>
<evidence type="ECO:0000313" key="2">
    <source>
        <dbReference type="Proteomes" id="UP000887116"/>
    </source>
</evidence>
<accession>A0A8X6FR59</accession>
<comment type="caution">
    <text evidence="1">The sequence shown here is derived from an EMBL/GenBank/DDBJ whole genome shotgun (WGS) entry which is preliminary data.</text>
</comment>
<proteinExistence type="predicted"/>
<name>A0A8X6FR59_TRICU</name>
<dbReference type="Proteomes" id="UP000887116">
    <property type="component" value="Unassembled WGS sequence"/>
</dbReference>
<organism evidence="1 2">
    <name type="scientific">Trichonephila clavata</name>
    <name type="common">Joro spider</name>
    <name type="synonym">Nephila clavata</name>
    <dbReference type="NCBI Taxonomy" id="2740835"/>
    <lineage>
        <taxon>Eukaryota</taxon>
        <taxon>Metazoa</taxon>
        <taxon>Ecdysozoa</taxon>
        <taxon>Arthropoda</taxon>
        <taxon>Chelicerata</taxon>
        <taxon>Arachnida</taxon>
        <taxon>Araneae</taxon>
        <taxon>Araneomorphae</taxon>
        <taxon>Entelegynae</taxon>
        <taxon>Araneoidea</taxon>
        <taxon>Nephilidae</taxon>
        <taxon>Trichonephila</taxon>
    </lineage>
</organism>